<evidence type="ECO:0000256" key="2">
    <source>
        <dbReference type="SAM" id="Phobius"/>
    </source>
</evidence>
<feature type="region of interest" description="Disordered" evidence="1">
    <location>
        <begin position="557"/>
        <end position="589"/>
    </location>
</feature>
<accession>A0A6G1JJ88</accession>
<keyword evidence="2" id="KW-0472">Membrane</keyword>
<feature type="transmembrane region" description="Helical" evidence="2">
    <location>
        <begin position="88"/>
        <end position="105"/>
    </location>
</feature>
<dbReference type="InterPro" id="IPR021822">
    <property type="entry name" value="DUF3405"/>
</dbReference>
<dbReference type="EMBL" id="MU005570">
    <property type="protein sequence ID" value="KAF2690622.1"/>
    <property type="molecule type" value="Genomic_DNA"/>
</dbReference>
<feature type="compositionally biased region" description="Low complexity" evidence="1">
    <location>
        <begin position="46"/>
        <end position="59"/>
    </location>
</feature>
<evidence type="ECO:0000256" key="1">
    <source>
        <dbReference type="SAM" id="MobiDB-lite"/>
    </source>
</evidence>
<feature type="compositionally biased region" description="Basic and acidic residues" evidence="1">
    <location>
        <begin position="168"/>
        <end position="181"/>
    </location>
</feature>
<evidence type="ECO:0000313" key="4">
    <source>
        <dbReference type="Proteomes" id="UP000799291"/>
    </source>
</evidence>
<evidence type="ECO:0008006" key="5">
    <source>
        <dbReference type="Google" id="ProtNLM"/>
    </source>
</evidence>
<dbReference type="Pfam" id="PF11885">
    <property type="entry name" value="DUF3405"/>
    <property type="match status" value="1"/>
</dbReference>
<keyword evidence="2" id="KW-0812">Transmembrane</keyword>
<dbReference type="OrthoDB" id="3353407at2759"/>
<evidence type="ECO:0000313" key="3">
    <source>
        <dbReference type="EMBL" id="KAF2690622.1"/>
    </source>
</evidence>
<feature type="region of interest" description="Disordered" evidence="1">
    <location>
        <begin position="45"/>
        <end position="67"/>
    </location>
</feature>
<sequence>MLGFRPLQVAKRKLNPYNKVPAYDVEDAEYNEKHYNSDDDYEAYLSSATSSPSSSRSSSGVHDPRKRPIARPTVSAYSYRNPRAFTRYFGFAIAASLLLFMYFLLDRSWASMRYAELGLHKSPPPRPVWESFPFLKRYHGGIRTLVSREENVPEYPTKDDIDPETPAEEVKKSAPKEKRMEGGNLPDSVPFNPYPDYNSLKYVEEYGPVEKCYLDANDTIELPPLRAYQGVTKGTPDNVMGSYDLFGLRKDVCFERFGRLGPYGLGYSKRRGGTGAAMEGDREGIETVWKESPEVDFRQVKWGEALDRCLEKNTARFRPVTDGRNHLFQSVARKGTDSENIDTTKDDKMYTNGTVREQPKAKHNKVLPRTAVLLRTWSDYEYDDEDIMYLRSFISELSIASGGEYQVHFLIHVKDDNKQIWADEQVYQEVLDNALPPEFAGMGTLWSERQMGLIYGGVEDSMFRGLPVHGNYRSTYMPVTYFAHQHPEFDHFWHWEMDVRYTGHYYHLFSQIGQWADKQPRRGLWERNSRFYVPTVHGSWEDFSQMVRVQTEHGTNNKANRWSSHLPPNPHMPELETQKPEKPIWGPEPPQDYPDIEIDDALRPPRSMVEDKDRPLKDQWGVGEPADLIVLNPLFDPDHTGWILAEDVTGYNRTNGLPPRRSAINTSGRLSRRLLLTMHREQSLKRHTMFSEMWPGSCALHHGLKAVYAPHPVFIDRKWPVQYLAAIFNNGRNGASGGARLSVFSDDRQHNFLGTTWYYHAGHAPNLWKRWLGYKVDNDGGEVEELAGEGRMCLPAMLLHPVKQVDLVQEKQEKQEKPKEDIPT</sequence>
<feature type="region of interest" description="Disordered" evidence="1">
    <location>
        <begin position="153"/>
        <end position="188"/>
    </location>
</feature>
<keyword evidence="4" id="KW-1185">Reference proteome</keyword>
<feature type="compositionally biased region" description="Basic and acidic residues" evidence="1">
    <location>
        <begin position="573"/>
        <end position="582"/>
    </location>
</feature>
<dbReference type="PANTHER" id="PTHR36205:SF1">
    <property type="entry name" value="MAJOR FACILITATOR SUPERFAMILY TRANSPORTER"/>
    <property type="match status" value="1"/>
</dbReference>
<reference evidence="3" key="1">
    <citation type="journal article" date="2020" name="Stud. Mycol.">
        <title>101 Dothideomycetes genomes: a test case for predicting lifestyles and emergence of pathogens.</title>
        <authorList>
            <person name="Haridas S."/>
            <person name="Albert R."/>
            <person name="Binder M."/>
            <person name="Bloem J."/>
            <person name="Labutti K."/>
            <person name="Salamov A."/>
            <person name="Andreopoulos B."/>
            <person name="Baker S."/>
            <person name="Barry K."/>
            <person name="Bills G."/>
            <person name="Bluhm B."/>
            <person name="Cannon C."/>
            <person name="Castanera R."/>
            <person name="Culley D."/>
            <person name="Daum C."/>
            <person name="Ezra D."/>
            <person name="Gonzalez J."/>
            <person name="Henrissat B."/>
            <person name="Kuo A."/>
            <person name="Liang C."/>
            <person name="Lipzen A."/>
            <person name="Lutzoni F."/>
            <person name="Magnuson J."/>
            <person name="Mondo S."/>
            <person name="Nolan M."/>
            <person name="Ohm R."/>
            <person name="Pangilinan J."/>
            <person name="Park H.-J."/>
            <person name="Ramirez L."/>
            <person name="Alfaro M."/>
            <person name="Sun H."/>
            <person name="Tritt A."/>
            <person name="Yoshinaga Y."/>
            <person name="Zwiers L.-H."/>
            <person name="Turgeon B."/>
            <person name="Goodwin S."/>
            <person name="Spatafora J."/>
            <person name="Crous P."/>
            <person name="Grigoriev I."/>
        </authorList>
    </citation>
    <scope>NUCLEOTIDE SEQUENCE</scope>
    <source>
        <strain evidence="3">CBS 122367</strain>
    </source>
</reference>
<dbReference type="PANTHER" id="PTHR36205">
    <property type="entry name" value="CHROMOSOME 19, WHOLE GENOME SHOTGUN SEQUENCE"/>
    <property type="match status" value="1"/>
</dbReference>
<protein>
    <recommendedName>
        <fullName evidence="5">Major facilitator superfamily transporter</fullName>
    </recommendedName>
</protein>
<keyword evidence="2" id="KW-1133">Transmembrane helix</keyword>
<dbReference type="AlphaFoldDB" id="A0A6G1JJ88"/>
<gene>
    <name evidence="3" type="ORF">K458DRAFT_411986</name>
</gene>
<organism evidence="3 4">
    <name type="scientific">Lentithecium fluviatile CBS 122367</name>
    <dbReference type="NCBI Taxonomy" id="1168545"/>
    <lineage>
        <taxon>Eukaryota</taxon>
        <taxon>Fungi</taxon>
        <taxon>Dikarya</taxon>
        <taxon>Ascomycota</taxon>
        <taxon>Pezizomycotina</taxon>
        <taxon>Dothideomycetes</taxon>
        <taxon>Pleosporomycetidae</taxon>
        <taxon>Pleosporales</taxon>
        <taxon>Massarineae</taxon>
        <taxon>Lentitheciaceae</taxon>
        <taxon>Lentithecium</taxon>
    </lineage>
</organism>
<proteinExistence type="predicted"/>
<name>A0A6G1JJ88_9PLEO</name>
<dbReference type="Proteomes" id="UP000799291">
    <property type="component" value="Unassembled WGS sequence"/>
</dbReference>